<feature type="region of interest" description="Disordered" evidence="1">
    <location>
        <begin position="1"/>
        <end position="44"/>
    </location>
</feature>
<reference evidence="2" key="1">
    <citation type="submission" date="2025-08" db="UniProtKB">
        <authorList>
            <consortium name="Ensembl"/>
        </authorList>
    </citation>
    <scope>IDENTIFICATION</scope>
</reference>
<dbReference type="PANTHER" id="PTHR35351">
    <property type="entry name" value="GERMINAL CENTER-ASSOCIATED SIGNALING AND MOTILITY-LIKE PROTEIN"/>
    <property type="match status" value="1"/>
</dbReference>
<accession>A0A8D2ARQ5</accession>
<dbReference type="Ensembl" id="ENSSVLT00005006445.1">
    <property type="protein sequence ID" value="ENSSVLP00005005803.1"/>
    <property type="gene ID" value="ENSSVLG00005004676.1"/>
</dbReference>
<evidence type="ECO:0000313" key="3">
    <source>
        <dbReference type="Proteomes" id="UP000694564"/>
    </source>
</evidence>
<gene>
    <name evidence="2" type="primary">GCSAML</name>
</gene>
<dbReference type="AlphaFoldDB" id="A0A8D2ARQ5"/>
<proteinExistence type="predicted"/>
<dbReference type="GO" id="GO:2000401">
    <property type="term" value="P:regulation of lymphocyte migration"/>
    <property type="evidence" value="ECO:0007669"/>
    <property type="project" value="InterPro"/>
</dbReference>
<keyword evidence="3" id="KW-1185">Reference proteome</keyword>
<reference evidence="2" key="2">
    <citation type="submission" date="2025-09" db="UniProtKB">
        <authorList>
            <consortium name="Ensembl"/>
        </authorList>
    </citation>
    <scope>IDENTIFICATION</scope>
</reference>
<protein>
    <submittedName>
        <fullName evidence="2">Germinal center associated signaling and motility like</fullName>
    </submittedName>
</protein>
<evidence type="ECO:0000313" key="2">
    <source>
        <dbReference type="Ensembl" id="ENSSVLP00005005803.1"/>
    </source>
</evidence>
<sequence length="113" mass="12115">MGNALLRELRQEMAAAEGETQGQEESGKEFLSTSNQDPGNGGSEEVCYTVIRHAPPRRPSLSASDHGYENVDCAPRRAPPRGASETEYAQLSAPAASPAACSAEHDYELVLLR</sequence>
<dbReference type="GO" id="GO:0050855">
    <property type="term" value="P:regulation of B cell receptor signaling pathway"/>
    <property type="evidence" value="ECO:0007669"/>
    <property type="project" value="InterPro"/>
</dbReference>
<dbReference type="Proteomes" id="UP000694564">
    <property type="component" value="Chromosome 6"/>
</dbReference>
<dbReference type="GeneTree" id="ENSGT00940000158134"/>
<organism evidence="2 3">
    <name type="scientific">Sciurus vulgaris</name>
    <name type="common">Eurasian red squirrel</name>
    <dbReference type="NCBI Taxonomy" id="55149"/>
    <lineage>
        <taxon>Eukaryota</taxon>
        <taxon>Metazoa</taxon>
        <taxon>Chordata</taxon>
        <taxon>Craniata</taxon>
        <taxon>Vertebrata</taxon>
        <taxon>Euteleostomi</taxon>
        <taxon>Mammalia</taxon>
        <taxon>Eutheria</taxon>
        <taxon>Euarchontoglires</taxon>
        <taxon>Glires</taxon>
        <taxon>Rodentia</taxon>
        <taxon>Sciuromorpha</taxon>
        <taxon>Sciuridae</taxon>
        <taxon>Sciurinae</taxon>
        <taxon>Sciurini</taxon>
        <taxon>Sciurus</taxon>
    </lineage>
</organism>
<feature type="compositionally biased region" description="Low complexity" evidence="1">
    <location>
        <begin position="12"/>
        <end position="24"/>
    </location>
</feature>
<feature type="region of interest" description="Disordered" evidence="1">
    <location>
        <begin position="56"/>
        <end position="100"/>
    </location>
</feature>
<dbReference type="Pfam" id="PF15666">
    <property type="entry name" value="HGAL"/>
    <property type="match status" value="1"/>
</dbReference>
<dbReference type="InterPro" id="IPR031364">
    <property type="entry name" value="GC_assoc_lym"/>
</dbReference>
<name>A0A8D2ARQ5_SCIVU</name>
<evidence type="ECO:0000256" key="1">
    <source>
        <dbReference type="SAM" id="MobiDB-lite"/>
    </source>
</evidence>
<dbReference type="PANTHER" id="PTHR35351:SF1">
    <property type="entry name" value="GERMINAL CENTER-ASSOCIATED SIGNALING AND MOTILITY-LIKE PROTEIN"/>
    <property type="match status" value="1"/>
</dbReference>